<name>A0A8J7GQ97_9ACTN</name>
<organism evidence="2 3">
    <name type="scientific">Longispora fulva</name>
    <dbReference type="NCBI Taxonomy" id="619741"/>
    <lineage>
        <taxon>Bacteria</taxon>
        <taxon>Bacillati</taxon>
        <taxon>Actinomycetota</taxon>
        <taxon>Actinomycetes</taxon>
        <taxon>Micromonosporales</taxon>
        <taxon>Micromonosporaceae</taxon>
        <taxon>Longispora</taxon>
    </lineage>
</organism>
<sequence>MTDSRMTRQPGGPALTGILSVLWLLVLVGLPVLVVVGVAPSVRFGVDEEPTTTEAARATDAVFGAFCLAGGLLLVGFTLSRIFRRGLAAWSFGVALGLVTLLAGIGALFYRAAHHPDPTSGVRPRCAATDGHTVDCPRR</sequence>
<reference evidence="2" key="1">
    <citation type="submission" date="2020-11" db="EMBL/GenBank/DDBJ databases">
        <title>Sequencing the genomes of 1000 actinobacteria strains.</title>
        <authorList>
            <person name="Klenk H.-P."/>
        </authorList>
    </citation>
    <scope>NUCLEOTIDE SEQUENCE</scope>
    <source>
        <strain evidence="2">DSM 45356</strain>
    </source>
</reference>
<accession>A0A8J7GQ97</accession>
<dbReference type="Proteomes" id="UP000622552">
    <property type="component" value="Unassembled WGS sequence"/>
</dbReference>
<feature type="transmembrane region" description="Helical" evidence="1">
    <location>
        <begin position="62"/>
        <end position="80"/>
    </location>
</feature>
<dbReference type="RefSeq" id="WP_197003878.1">
    <property type="nucleotide sequence ID" value="NZ_BONS01000022.1"/>
</dbReference>
<evidence type="ECO:0000256" key="1">
    <source>
        <dbReference type="SAM" id="Phobius"/>
    </source>
</evidence>
<keyword evidence="3" id="KW-1185">Reference proteome</keyword>
<dbReference type="AlphaFoldDB" id="A0A8J7GQ97"/>
<comment type="caution">
    <text evidence="2">The sequence shown here is derived from an EMBL/GenBank/DDBJ whole genome shotgun (WGS) entry which is preliminary data.</text>
</comment>
<evidence type="ECO:0000313" key="2">
    <source>
        <dbReference type="EMBL" id="MBG6136964.1"/>
    </source>
</evidence>
<feature type="transmembrane region" description="Helical" evidence="1">
    <location>
        <begin position="87"/>
        <end position="110"/>
    </location>
</feature>
<protein>
    <submittedName>
        <fullName evidence="2">Uncharacterized protein</fullName>
    </submittedName>
</protein>
<keyword evidence="1" id="KW-0812">Transmembrane</keyword>
<evidence type="ECO:0000313" key="3">
    <source>
        <dbReference type="Proteomes" id="UP000622552"/>
    </source>
</evidence>
<proteinExistence type="predicted"/>
<keyword evidence="1" id="KW-0472">Membrane</keyword>
<feature type="transmembrane region" description="Helical" evidence="1">
    <location>
        <begin position="21"/>
        <end position="42"/>
    </location>
</feature>
<gene>
    <name evidence="2" type="ORF">IW245_003158</name>
</gene>
<keyword evidence="1" id="KW-1133">Transmembrane helix</keyword>
<dbReference type="EMBL" id="JADOUF010000001">
    <property type="protein sequence ID" value="MBG6136964.1"/>
    <property type="molecule type" value="Genomic_DNA"/>
</dbReference>